<sequence length="466" mass="54484">YTRQMPPSRSKTSQNVVKLIKFYLAEYSVPSSISRRTPANDTLKISIRNLLRTQKFIYFRLVPEHPDVRLGLSTFYSLSQAEKALNAFKSGQNTDPQVYFNAILNGMDNESCIIISDFKQNFKIGGGPVEENRVYYNKIQISDLCFCLITKSGEITQRYYNYMSRFLANDSKYTIDYLIKFLGTDDFSNYTNLYLWSDAGTHFRSNEYIYGVFETIRNRYSSKNFFLNYFMECHGKSDVDGGGPVEENRVYYNKIQISDLCFCLITKSGEITQRYYNYMSRFLANDSKYTIDYLIKFLGTDNFSNYTNVYLWSDAGTNFRSNEYIYGVFETIRNRYSSKNFFLNYFMECHGKSDEYLKSKLKDERYYFREYKGQGRSAPINTMVVENLKNYLSFYYCLNINKLKVCYLSTMNSGNNIIPKVSKVAVPVSRKYKTAPVKTNNPPEYSIMDKNSRSVHKSRIGFLGNL</sequence>
<feature type="non-terminal residue" evidence="1">
    <location>
        <position position="1"/>
    </location>
</feature>
<accession>A0A2T9YW37</accession>
<evidence type="ECO:0000313" key="2">
    <source>
        <dbReference type="Proteomes" id="UP000245699"/>
    </source>
</evidence>
<gene>
    <name evidence="1" type="ORF">BB559_002347</name>
</gene>
<reference evidence="1 2" key="1">
    <citation type="journal article" date="2018" name="MBio">
        <title>Comparative Genomics Reveals the Core Gene Toolbox for the Fungus-Insect Symbiosis.</title>
        <authorList>
            <person name="Wang Y."/>
            <person name="Stata M."/>
            <person name="Wang W."/>
            <person name="Stajich J.E."/>
            <person name="White M.M."/>
            <person name="Moncalvo J.M."/>
        </authorList>
    </citation>
    <scope>NUCLEOTIDE SEQUENCE [LARGE SCALE GENOMIC DNA]</scope>
    <source>
        <strain evidence="1 2">AUS-77-4</strain>
    </source>
</reference>
<keyword evidence="2" id="KW-1185">Reference proteome</keyword>
<evidence type="ECO:0000313" key="1">
    <source>
        <dbReference type="EMBL" id="PVU96560.1"/>
    </source>
</evidence>
<name>A0A2T9YW37_9FUNG</name>
<dbReference type="EMBL" id="MBFT01000140">
    <property type="protein sequence ID" value="PVU96560.1"/>
    <property type="molecule type" value="Genomic_DNA"/>
</dbReference>
<comment type="caution">
    <text evidence="1">The sequence shown here is derived from an EMBL/GenBank/DDBJ whole genome shotgun (WGS) entry which is preliminary data.</text>
</comment>
<proteinExistence type="predicted"/>
<dbReference type="Proteomes" id="UP000245699">
    <property type="component" value="Unassembled WGS sequence"/>
</dbReference>
<organism evidence="1 2">
    <name type="scientific">Furculomyces boomerangus</name>
    <dbReference type="NCBI Taxonomy" id="61424"/>
    <lineage>
        <taxon>Eukaryota</taxon>
        <taxon>Fungi</taxon>
        <taxon>Fungi incertae sedis</taxon>
        <taxon>Zoopagomycota</taxon>
        <taxon>Kickxellomycotina</taxon>
        <taxon>Harpellomycetes</taxon>
        <taxon>Harpellales</taxon>
        <taxon>Harpellaceae</taxon>
        <taxon>Furculomyces</taxon>
    </lineage>
</organism>
<protein>
    <submittedName>
        <fullName evidence="1">Uncharacterized protein</fullName>
    </submittedName>
</protein>
<dbReference type="OrthoDB" id="5593919at2759"/>
<dbReference type="AlphaFoldDB" id="A0A2T9YW37"/>